<name>A0A9D7PR05_9PROT</name>
<comment type="caution">
    <text evidence="1">The sequence shown here is derived from an EMBL/GenBank/DDBJ whole genome shotgun (WGS) entry which is preliminary data.</text>
</comment>
<dbReference type="InterPro" id="IPR013433">
    <property type="entry name" value="PHA_gran_rgn"/>
</dbReference>
<protein>
    <submittedName>
        <fullName evidence="1">Polyhydroxyalkanoic acid system family protein</fullName>
    </submittedName>
</protein>
<dbReference type="AlphaFoldDB" id="A0A9D7PR05"/>
<dbReference type="NCBIfam" id="TIGR02610">
    <property type="entry name" value="PHA_gran_rgn"/>
    <property type="match status" value="1"/>
</dbReference>
<organism evidence="1 2">
    <name type="scientific">Candidatus Proximibacter danicus</name>
    <dbReference type="NCBI Taxonomy" id="2954365"/>
    <lineage>
        <taxon>Bacteria</taxon>
        <taxon>Pseudomonadati</taxon>
        <taxon>Pseudomonadota</taxon>
        <taxon>Betaproteobacteria</taxon>
        <taxon>Candidatus Proximibacter</taxon>
    </lineage>
</organism>
<gene>
    <name evidence="1" type="ORF">IPL58_11840</name>
</gene>
<evidence type="ECO:0000313" key="1">
    <source>
        <dbReference type="EMBL" id="MBK8524715.1"/>
    </source>
</evidence>
<evidence type="ECO:0000313" key="2">
    <source>
        <dbReference type="Proteomes" id="UP000886689"/>
    </source>
</evidence>
<dbReference type="Proteomes" id="UP000886689">
    <property type="component" value="Unassembled WGS sequence"/>
</dbReference>
<reference evidence="1" key="1">
    <citation type="submission" date="2020-10" db="EMBL/GenBank/DDBJ databases">
        <title>Connecting structure to function with the recovery of over 1000 high-quality activated sludge metagenome-assembled genomes encoding full-length rRNA genes using long-read sequencing.</title>
        <authorList>
            <person name="Singleton C.M."/>
            <person name="Petriglieri F."/>
            <person name="Kristensen J.M."/>
            <person name="Kirkegaard R.H."/>
            <person name="Michaelsen T.Y."/>
            <person name="Andersen M.H."/>
            <person name="Karst S.M."/>
            <person name="Dueholm M.S."/>
            <person name="Nielsen P.H."/>
            <person name="Albertsen M."/>
        </authorList>
    </citation>
    <scope>NUCLEOTIDE SEQUENCE</scope>
    <source>
        <strain evidence="1">Hirt_18-Q3-R61-65_BATAC.395</strain>
    </source>
</reference>
<dbReference type="Pfam" id="PF09650">
    <property type="entry name" value="PHA_gran_rgn"/>
    <property type="match status" value="1"/>
</dbReference>
<sequence length="92" mass="10664">MSEINIRRTHGKSLKDARKAAKHLADELRDDLKMTYRWDGDVLDFQRSGVQGQLTLDKSDVAIEIKLGFLFSAFKPMIEQEIHKFLDENFPV</sequence>
<dbReference type="EMBL" id="JADJUC010000013">
    <property type="protein sequence ID" value="MBK8524715.1"/>
    <property type="molecule type" value="Genomic_DNA"/>
</dbReference>
<proteinExistence type="predicted"/>
<accession>A0A9D7PR05</accession>